<evidence type="ECO:0000313" key="2">
    <source>
        <dbReference type="Proteomes" id="UP001159363"/>
    </source>
</evidence>
<proteinExistence type="predicted"/>
<protein>
    <submittedName>
        <fullName evidence="1">Uncharacterized protein</fullName>
    </submittedName>
</protein>
<comment type="caution">
    <text evidence="1">The sequence shown here is derived from an EMBL/GenBank/DDBJ whole genome shotgun (WGS) entry which is preliminary data.</text>
</comment>
<sequence length="249" mass="28446">MMWLLCSKDMENLQLKTMNIFDMGDLLKSLWRKTLSRCCLEICFYRMLAIKHNSSLLSTHLWKSGVHVFQAEAFSDTLLVLNAVSKHKLGKTSILVGEDTDLLVLLVAHSEVNMHMLIPNKGKRARKMFNITQLQEVLGSMKEYVLFIHAFTGCDTTSSLHGKGKSLPFVAVFNDESSSPQEVDETGEAFMCLIYGGKTSCTTRCTFIFSLNKKLMVPLERHSYLRRLKLLNSIYFVFPIRYKRGKTGR</sequence>
<name>A0ABQ9HZ31_9NEOP</name>
<gene>
    <name evidence="1" type="ORF">PR048_009146</name>
</gene>
<reference evidence="1 2" key="1">
    <citation type="submission" date="2023-02" db="EMBL/GenBank/DDBJ databases">
        <title>LHISI_Scaffold_Assembly.</title>
        <authorList>
            <person name="Stuart O.P."/>
            <person name="Cleave R."/>
            <person name="Magrath M.J.L."/>
            <person name="Mikheyev A.S."/>
        </authorList>
    </citation>
    <scope>NUCLEOTIDE SEQUENCE [LARGE SCALE GENOMIC DNA]</scope>
    <source>
        <strain evidence="1">Daus_M_001</strain>
        <tissue evidence="1">Leg muscle</tissue>
    </source>
</reference>
<dbReference type="EMBL" id="JARBHB010000003">
    <property type="protein sequence ID" value="KAJ8889646.1"/>
    <property type="molecule type" value="Genomic_DNA"/>
</dbReference>
<organism evidence="1 2">
    <name type="scientific">Dryococelus australis</name>
    <dbReference type="NCBI Taxonomy" id="614101"/>
    <lineage>
        <taxon>Eukaryota</taxon>
        <taxon>Metazoa</taxon>
        <taxon>Ecdysozoa</taxon>
        <taxon>Arthropoda</taxon>
        <taxon>Hexapoda</taxon>
        <taxon>Insecta</taxon>
        <taxon>Pterygota</taxon>
        <taxon>Neoptera</taxon>
        <taxon>Polyneoptera</taxon>
        <taxon>Phasmatodea</taxon>
        <taxon>Verophasmatodea</taxon>
        <taxon>Anareolatae</taxon>
        <taxon>Phasmatidae</taxon>
        <taxon>Eurycanthinae</taxon>
        <taxon>Dryococelus</taxon>
    </lineage>
</organism>
<accession>A0ABQ9HZ31</accession>
<keyword evidence="2" id="KW-1185">Reference proteome</keyword>
<evidence type="ECO:0000313" key="1">
    <source>
        <dbReference type="EMBL" id="KAJ8889646.1"/>
    </source>
</evidence>
<dbReference type="Proteomes" id="UP001159363">
    <property type="component" value="Chromosome 3"/>
</dbReference>